<dbReference type="GO" id="GO:0005634">
    <property type="term" value="C:nucleus"/>
    <property type="evidence" value="ECO:0007669"/>
    <property type="project" value="UniProtKB-SubCell"/>
</dbReference>
<comment type="caution">
    <text evidence="7">The sequence shown here is derived from an EMBL/GenBank/DDBJ whole genome shotgun (WGS) entry which is preliminary data.</text>
</comment>
<protein>
    <recommendedName>
        <fullName evidence="6">Homeobox domain-containing protein</fullName>
    </recommendedName>
</protein>
<dbReference type="EMBL" id="LGRX02002224">
    <property type="protein sequence ID" value="KAK3284605.1"/>
    <property type="molecule type" value="Genomic_DNA"/>
</dbReference>
<feature type="compositionally biased region" description="Low complexity" evidence="5">
    <location>
        <begin position="484"/>
        <end position="494"/>
    </location>
</feature>
<feature type="region of interest" description="Disordered" evidence="5">
    <location>
        <begin position="484"/>
        <end position="504"/>
    </location>
</feature>
<dbReference type="CDD" id="cd00086">
    <property type="entry name" value="homeodomain"/>
    <property type="match status" value="1"/>
</dbReference>
<feature type="DNA-binding region" description="Homeobox" evidence="4">
    <location>
        <begin position="794"/>
        <end position="839"/>
    </location>
</feature>
<dbReference type="GO" id="GO:0000981">
    <property type="term" value="F:DNA-binding transcription factor activity, RNA polymerase II-specific"/>
    <property type="evidence" value="ECO:0007669"/>
    <property type="project" value="InterPro"/>
</dbReference>
<dbReference type="AlphaFoldDB" id="A0AAE0GUE8"/>
<keyword evidence="8" id="KW-1185">Reference proteome</keyword>
<name>A0AAE0GUE8_9CHLO</name>
<accession>A0AAE0GUE8</accession>
<keyword evidence="2 4" id="KW-0371">Homeobox</keyword>
<dbReference type="Gene3D" id="1.10.10.60">
    <property type="entry name" value="Homeodomain-like"/>
    <property type="match status" value="1"/>
</dbReference>
<dbReference type="PROSITE" id="PS00027">
    <property type="entry name" value="HOMEOBOX_1"/>
    <property type="match status" value="1"/>
</dbReference>
<feature type="region of interest" description="Disordered" evidence="5">
    <location>
        <begin position="565"/>
        <end position="618"/>
    </location>
</feature>
<feature type="region of interest" description="Disordered" evidence="5">
    <location>
        <begin position="207"/>
        <end position="235"/>
    </location>
</feature>
<dbReference type="InterPro" id="IPR001356">
    <property type="entry name" value="HD"/>
</dbReference>
<evidence type="ECO:0000256" key="4">
    <source>
        <dbReference type="PROSITE-ProRule" id="PRU00108"/>
    </source>
</evidence>
<gene>
    <name evidence="7" type="ORF">CYMTET_7751</name>
</gene>
<keyword evidence="1 4" id="KW-0238">DNA-binding</keyword>
<evidence type="ECO:0000256" key="3">
    <source>
        <dbReference type="ARBA" id="ARBA00023242"/>
    </source>
</evidence>
<feature type="compositionally biased region" description="Basic and acidic residues" evidence="5">
    <location>
        <begin position="248"/>
        <end position="263"/>
    </location>
</feature>
<dbReference type="SMART" id="SM00389">
    <property type="entry name" value="HOX"/>
    <property type="match status" value="1"/>
</dbReference>
<reference evidence="7 8" key="1">
    <citation type="journal article" date="2015" name="Genome Biol. Evol.">
        <title>Comparative Genomics of a Bacterivorous Green Alga Reveals Evolutionary Causalities and Consequences of Phago-Mixotrophic Mode of Nutrition.</title>
        <authorList>
            <person name="Burns J.A."/>
            <person name="Paasch A."/>
            <person name="Narechania A."/>
            <person name="Kim E."/>
        </authorList>
    </citation>
    <scope>NUCLEOTIDE SEQUENCE [LARGE SCALE GENOMIC DNA]</scope>
    <source>
        <strain evidence="7 8">PLY_AMNH</strain>
    </source>
</reference>
<feature type="compositionally biased region" description="Low complexity" evidence="5">
    <location>
        <begin position="421"/>
        <end position="449"/>
    </location>
</feature>
<feature type="compositionally biased region" description="Polar residues" evidence="5">
    <location>
        <begin position="578"/>
        <end position="608"/>
    </location>
</feature>
<feature type="domain" description="Homeobox" evidence="6">
    <location>
        <begin position="792"/>
        <end position="838"/>
    </location>
</feature>
<comment type="subcellular location">
    <subcellularLocation>
        <location evidence="4">Nucleus</location>
    </subcellularLocation>
</comment>
<evidence type="ECO:0000256" key="5">
    <source>
        <dbReference type="SAM" id="MobiDB-lite"/>
    </source>
</evidence>
<evidence type="ECO:0000256" key="2">
    <source>
        <dbReference type="ARBA" id="ARBA00023155"/>
    </source>
</evidence>
<evidence type="ECO:0000259" key="6">
    <source>
        <dbReference type="PROSITE" id="PS50071"/>
    </source>
</evidence>
<dbReference type="Proteomes" id="UP001190700">
    <property type="component" value="Unassembled WGS sequence"/>
</dbReference>
<dbReference type="InterPro" id="IPR009057">
    <property type="entry name" value="Homeodomain-like_sf"/>
</dbReference>
<dbReference type="InterPro" id="IPR008422">
    <property type="entry name" value="KN_HD"/>
</dbReference>
<feature type="region of interest" description="Disordered" evidence="5">
    <location>
        <begin position="403"/>
        <end position="451"/>
    </location>
</feature>
<evidence type="ECO:0000313" key="7">
    <source>
        <dbReference type="EMBL" id="KAK3284605.1"/>
    </source>
</evidence>
<dbReference type="PANTHER" id="PTHR11850">
    <property type="entry name" value="HOMEOBOX PROTEIN TRANSCRIPTION FACTORS"/>
    <property type="match status" value="1"/>
</dbReference>
<feature type="region of interest" description="Disordered" evidence="5">
    <location>
        <begin position="248"/>
        <end position="313"/>
    </location>
</feature>
<keyword evidence="3 4" id="KW-0539">Nucleus</keyword>
<dbReference type="GO" id="GO:0003677">
    <property type="term" value="F:DNA binding"/>
    <property type="evidence" value="ECO:0007669"/>
    <property type="project" value="UniProtKB-UniRule"/>
</dbReference>
<feature type="compositionally biased region" description="Low complexity" evidence="5">
    <location>
        <begin position="275"/>
        <end position="284"/>
    </location>
</feature>
<dbReference type="SUPFAM" id="SSF46689">
    <property type="entry name" value="Homeodomain-like"/>
    <property type="match status" value="1"/>
</dbReference>
<evidence type="ECO:0000256" key="1">
    <source>
        <dbReference type="ARBA" id="ARBA00023125"/>
    </source>
</evidence>
<evidence type="ECO:0000313" key="8">
    <source>
        <dbReference type="Proteomes" id="UP001190700"/>
    </source>
</evidence>
<proteinExistence type="predicted"/>
<feature type="compositionally biased region" description="Basic and acidic residues" evidence="5">
    <location>
        <begin position="214"/>
        <end position="229"/>
    </location>
</feature>
<dbReference type="Pfam" id="PF05920">
    <property type="entry name" value="Homeobox_KN"/>
    <property type="match status" value="1"/>
</dbReference>
<sequence length="963" mass="104482">MILAHPRSSYHQPTEDFQNMIADIQNEAFTLCQPSPSAVGTSEPMLASGTSFMTGAELFSDTCESTTSRAGTPVSLTDVPISRAPELCVSSGPDVEKLAKVETSSPPPNSPPRVMPTHFVQHDSPTPTLTTATSAYPVSPCEQASYNPSASPGEPLYYVKGDSEMADPTGLLPASPDPEFLFSNTARLQLLPVSYAEMQQGCQQRQQLHQLHQQQREQLERQQQEEQQRLHHHHLRQQLHLREVASTDVAHPEHQQVDDEQSFKHAASSPPPHSAPLHSSPLSPQLACHESPPPLSDQDMPQQTYDAPYPANLDHLVPQSPTPLQRAASSPALLGLPRVVHFPGSPSPHTPPLPLPLLPLHTHTMSDIAKTERSRLMAGIHARLRHSHSSSSLSYSPIAHRHRHTVPTAVSQTQSAPLPVPCAASSSPQQPQQMVSVSPPAGAPGSPQQLAMLHPQHPQHTMSFSESLTEAIADPAVTMAASAPAASAAGPSSPHLNHSGAPCGPVPGNRVSTCRLPQMLLHVQRLLQQNPVEDTENLLPICSRRHFRVANALLGSTHLLLAPSDLPTPAPPMPPPTEKSSSIGSTSTYLPSVSYQTRGSPLASSSGAGTPDSAGSLELAVTGAPGASQYPPPMAVRLEDVNPANLKQYEALLQTVTLARQEFYTRMATLASTQKKLFNSSIYTNGPGQPTEIIVTVRRYNAMVNTLRACVASCKAKELHNIAVSEASAYPARPPDSVSLASKESSLPGELTRAMIRKKTLRKMSRTRQLKGSKPKTASGEDIVPRKVTSMLRQWLYKNFLHPYPTDKDKRDLAVKTGLTRVQVSNWFINARVRLWRPIVFMMCDDEGNLDPVGEGYVVQGSEENPRALENQARFTNMLKQSMASIEEIPSVEPRDSPHVGGTLALPAPPLAGMHYNEQDEEGTNNEAKTDFNMEGYQSETDDEAMLYSMAMTNNGDDEGDDL</sequence>
<organism evidence="7 8">
    <name type="scientific">Cymbomonas tetramitiformis</name>
    <dbReference type="NCBI Taxonomy" id="36881"/>
    <lineage>
        <taxon>Eukaryota</taxon>
        <taxon>Viridiplantae</taxon>
        <taxon>Chlorophyta</taxon>
        <taxon>Pyramimonadophyceae</taxon>
        <taxon>Pyramimonadales</taxon>
        <taxon>Pyramimonadaceae</taxon>
        <taxon>Cymbomonas</taxon>
    </lineage>
</organism>
<dbReference type="PROSITE" id="PS50071">
    <property type="entry name" value="HOMEOBOX_2"/>
    <property type="match status" value="1"/>
</dbReference>
<feature type="compositionally biased region" description="Pro residues" evidence="5">
    <location>
        <begin position="566"/>
        <end position="577"/>
    </location>
</feature>
<dbReference type="InterPro" id="IPR050224">
    <property type="entry name" value="TALE_homeobox"/>
</dbReference>
<dbReference type="InterPro" id="IPR017970">
    <property type="entry name" value="Homeobox_CS"/>
</dbReference>